<dbReference type="GO" id="GO:0046872">
    <property type="term" value="F:metal ion binding"/>
    <property type="evidence" value="ECO:0007669"/>
    <property type="project" value="UniProtKB-KW"/>
</dbReference>
<feature type="signal peptide" evidence="7">
    <location>
        <begin position="1"/>
        <end position="17"/>
    </location>
</feature>
<dbReference type="Pfam" id="PF03723">
    <property type="entry name" value="Hemocyanin_C"/>
    <property type="match status" value="1"/>
</dbReference>
<evidence type="ECO:0000256" key="4">
    <source>
        <dbReference type="ARBA" id="ARBA00022723"/>
    </source>
</evidence>
<keyword evidence="4" id="KW-0479">Metal-binding</keyword>
<organism evidence="9">
    <name type="scientific">Archispirostreptus gigas</name>
    <name type="common">African giant black millipede</name>
    <dbReference type="NCBI Taxonomy" id="184086"/>
    <lineage>
        <taxon>Eukaryota</taxon>
        <taxon>Metazoa</taxon>
        <taxon>Ecdysozoa</taxon>
        <taxon>Arthropoda</taxon>
        <taxon>Myriapoda</taxon>
        <taxon>Diplopoda</taxon>
        <taxon>Helminthomorpha</taxon>
        <taxon>Spirostreptida</taxon>
        <taxon>Spirostreptidae</taxon>
        <taxon>Archispirostreptus</taxon>
    </lineage>
</organism>
<evidence type="ECO:0000259" key="8">
    <source>
        <dbReference type="PROSITE" id="PS00498"/>
    </source>
</evidence>
<feature type="chain" id="PRO_5003710289" evidence="7">
    <location>
        <begin position="18"/>
        <end position="653"/>
    </location>
</feature>
<evidence type="ECO:0000256" key="3">
    <source>
        <dbReference type="ARBA" id="ARBA00022525"/>
    </source>
</evidence>
<dbReference type="AlphaFoldDB" id="I7HJW8"/>
<evidence type="ECO:0000313" key="9">
    <source>
        <dbReference type="EMBL" id="CCC55877.1"/>
    </source>
</evidence>
<dbReference type="InterPro" id="IPR005204">
    <property type="entry name" value="Hemocyanin_N"/>
</dbReference>
<dbReference type="InterPro" id="IPR002227">
    <property type="entry name" value="Tyrosinase_Cu-bd"/>
</dbReference>
<protein>
    <submittedName>
        <fullName evidence="9">Myriapod hemocyanin subunit type 1</fullName>
    </submittedName>
</protein>
<dbReference type="PANTHER" id="PTHR11511">
    <property type="entry name" value="LARVAL STORAGE PROTEIN/PHENOLOXIDASE"/>
    <property type="match status" value="1"/>
</dbReference>
<dbReference type="EMBL" id="HE574799">
    <property type="protein sequence ID" value="CCC55877.1"/>
    <property type="molecule type" value="mRNA"/>
</dbReference>
<dbReference type="InterPro" id="IPR000896">
    <property type="entry name" value="Hemocyanin/hexamerin_mid_dom"/>
</dbReference>
<dbReference type="SUPFAM" id="SSF48056">
    <property type="entry name" value="Di-copper centre-containing domain"/>
    <property type="match status" value="1"/>
</dbReference>
<dbReference type="InterPro" id="IPR005203">
    <property type="entry name" value="Hemocyanin_C"/>
</dbReference>
<dbReference type="PROSITE" id="PS00498">
    <property type="entry name" value="TYROSINASE_2"/>
    <property type="match status" value="1"/>
</dbReference>
<dbReference type="PANTHER" id="PTHR11511:SF5">
    <property type="entry name" value="FAT-BODY PROTEIN 1-RELATED"/>
    <property type="match status" value="1"/>
</dbReference>
<evidence type="ECO:0000256" key="7">
    <source>
        <dbReference type="SAM" id="SignalP"/>
    </source>
</evidence>
<dbReference type="PROSITE" id="PS00210">
    <property type="entry name" value="HEMOCYANIN_2"/>
    <property type="match status" value="1"/>
</dbReference>
<reference evidence="9" key="2">
    <citation type="journal article" date="2013" name="J. Exp. Biol.">
        <title>Molecular and functional characterization of hemocyanin of the giant African millipede, Archispirostreptus gigas.</title>
        <authorList>
            <person name="Damsgaard C."/>
            <person name="Fago A."/>
            <person name="Hagner-Holler S."/>
            <person name="Malte H."/>
            <person name="Burmester T."/>
            <person name="Weber R.E."/>
        </authorList>
    </citation>
    <scope>NUCLEOTIDE SEQUENCE</scope>
    <source>
        <tissue evidence="9">Whole animal</tissue>
    </source>
</reference>
<keyword evidence="5" id="KW-0186">Copper</keyword>
<sequence length="653" mass="75209">MKLFVLAVVLLATTAIAEKCPKPVNVEAKQKMVDTLISYINKPANPVPPKPPIDPKKLIGIGILPKDQVFSLFDERTWDEVSEVLKRFLAAPTFEDFIKVAETLYPHVNEDLFLFGLSVAIVHRPDANGVHVPRVHDVYPDKFLTNDVLINIRKQIIKGHKNPVVKDTHYYHNDFDPFRRVDYFTEDPGMNSHHYHWHVLHPSIWHQGVGEKAKLGELFYCMHRQMVARFDSELLSVHLPRIPSLDDWNKKVKIGYAPHLTIQRTGYTYMNRPENLEIEDLPELTKGELMQWKNRIMEAIARHNITLKGGPGKKLRVSPETGIDVFGHLIAATKNSSNRQYYGNLHSYAHVIAARIADSDGEHKEDNGAMYDVATSARDPLFYSWHKFIDKIFTEYQNTLTPYTPYQLTWPDVVIDGIHIENLKTHEENMIHTYYTSSTLRLSKGFDYTKDSEAKVIVEHTDHDDFVYVIDIDNNARVEKTAVLRIFLAPKYDERGHPLTLKEQRVMMIELDKFKAPLKPGHNVVRRCSNESSVTMPVDHIYGDITQTVDEDHCHCGWPEYLLVPQGDYDGMHYELFVMATNYDEDKDQNADMSCKCHAHSYCGNILGEYLDKRPLGYPFDRKIKAAGWEEFKTQNMCDTDVVIKFSGKTKAQ</sequence>
<dbReference type="InterPro" id="IPR013788">
    <property type="entry name" value="Hemocyanin/hexamerin"/>
</dbReference>
<name>I7HJW8_9MYRI</name>
<keyword evidence="6" id="KW-1015">Disulfide bond</keyword>
<dbReference type="Gene3D" id="1.20.1370.10">
    <property type="entry name" value="Hemocyanin, N-terminal domain"/>
    <property type="match status" value="1"/>
</dbReference>
<dbReference type="Gene3D" id="2.60.40.1520">
    <property type="entry name" value="Hemocyanin, C-terminal domain"/>
    <property type="match status" value="1"/>
</dbReference>
<reference evidence="9" key="1">
    <citation type="submission" date="2011-07" db="EMBL/GenBank/DDBJ databases">
        <authorList>
            <person name="Pick C."/>
        </authorList>
    </citation>
    <scope>NUCLEOTIDE SEQUENCE</scope>
    <source>
        <tissue evidence="9">Whole animal</tissue>
    </source>
</reference>
<dbReference type="Gene3D" id="1.10.1280.10">
    <property type="entry name" value="Di-copper center containing domain from catechol oxidase"/>
    <property type="match status" value="1"/>
</dbReference>
<gene>
    <name evidence="9" type="primary">hc1</name>
</gene>
<dbReference type="GO" id="GO:0016491">
    <property type="term" value="F:oxidoreductase activity"/>
    <property type="evidence" value="ECO:0007669"/>
    <property type="project" value="InterPro"/>
</dbReference>
<proteinExistence type="evidence at transcript level"/>
<feature type="domain" description="Tyrosinase copper-binding" evidence="8">
    <location>
        <begin position="379"/>
        <end position="390"/>
    </location>
</feature>
<evidence type="ECO:0000256" key="5">
    <source>
        <dbReference type="ARBA" id="ARBA00023008"/>
    </source>
</evidence>
<evidence type="ECO:0000256" key="2">
    <source>
        <dbReference type="ARBA" id="ARBA00009470"/>
    </source>
</evidence>
<dbReference type="SUPFAM" id="SSF81296">
    <property type="entry name" value="E set domains"/>
    <property type="match status" value="1"/>
</dbReference>
<accession>I7HJW8</accession>
<dbReference type="InterPro" id="IPR014756">
    <property type="entry name" value="Ig_E-set"/>
</dbReference>
<dbReference type="InterPro" id="IPR037020">
    <property type="entry name" value="Hemocyanin_C_sf"/>
</dbReference>
<dbReference type="InterPro" id="IPR036697">
    <property type="entry name" value="Hemocyanin_N_sf"/>
</dbReference>
<comment type="similarity">
    <text evidence="2">Belongs to the tyrosinase family. Hemocyanin subfamily.</text>
</comment>
<dbReference type="InterPro" id="IPR008922">
    <property type="entry name" value="Di-copper_centre_dom_sf"/>
</dbReference>
<dbReference type="Pfam" id="PF03722">
    <property type="entry name" value="Hemocyanin_N"/>
    <property type="match status" value="1"/>
</dbReference>
<keyword evidence="7" id="KW-0732">Signal</keyword>
<dbReference type="GO" id="GO:0005576">
    <property type="term" value="C:extracellular region"/>
    <property type="evidence" value="ECO:0007669"/>
    <property type="project" value="UniProtKB-SubCell"/>
</dbReference>
<dbReference type="SUPFAM" id="SSF48050">
    <property type="entry name" value="Hemocyanin, N-terminal domain"/>
    <property type="match status" value="1"/>
</dbReference>
<evidence type="ECO:0000256" key="1">
    <source>
        <dbReference type="ARBA" id="ARBA00004613"/>
    </source>
</evidence>
<dbReference type="PRINTS" id="PR00187">
    <property type="entry name" value="HAEMOCYANIN"/>
</dbReference>
<evidence type="ECO:0000256" key="6">
    <source>
        <dbReference type="ARBA" id="ARBA00023157"/>
    </source>
</evidence>
<dbReference type="FunFam" id="2.60.40.1520:FF:000001">
    <property type="entry name" value="Hemocyanin subunit 2"/>
    <property type="match status" value="1"/>
</dbReference>
<keyword evidence="3" id="KW-0964">Secreted</keyword>
<dbReference type="Pfam" id="PF00372">
    <property type="entry name" value="Hemocyanin_M"/>
    <property type="match status" value="1"/>
</dbReference>
<comment type="subcellular location">
    <subcellularLocation>
        <location evidence="1">Secreted</location>
    </subcellularLocation>
</comment>